<keyword evidence="6 13" id="KW-0812">Transmembrane</keyword>
<dbReference type="GO" id="GO:0043190">
    <property type="term" value="C:ATP-binding cassette (ABC) transporter complex"/>
    <property type="evidence" value="ECO:0007669"/>
    <property type="project" value="InterPro"/>
</dbReference>
<feature type="transmembrane region" description="Helical" evidence="14">
    <location>
        <begin position="173"/>
        <end position="190"/>
    </location>
</feature>
<keyword evidence="4 13" id="KW-0813">Transport</keyword>
<keyword evidence="9 14" id="KW-1133">Transmembrane helix</keyword>
<evidence type="ECO:0000256" key="3">
    <source>
        <dbReference type="ARBA" id="ARBA00008034"/>
    </source>
</evidence>
<evidence type="ECO:0000256" key="12">
    <source>
        <dbReference type="ARBA" id="ARBA00040080"/>
    </source>
</evidence>
<feature type="transmembrane region" description="Helical" evidence="14">
    <location>
        <begin position="94"/>
        <end position="115"/>
    </location>
</feature>
<name>A0A0R2RZI6_9GAMM</name>
<dbReference type="Proteomes" id="UP000051934">
    <property type="component" value="Unassembled WGS sequence"/>
</dbReference>
<evidence type="ECO:0000256" key="7">
    <source>
        <dbReference type="ARBA" id="ARBA00022833"/>
    </source>
</evidence>
<dbReference type="GO" id="GO:0006829">
    <property type="term" value="P:zinc ion transport"/>
    <property type="evidence" value="ECO:0007669"/>
    <property type="project" value="UniProtKB-KW"/>
</dbReference>
<evidence type="ECO:0000256" key="4">
    <source>
        <dbReference type="ARBA" id="ARBA00022448"/>
    </source>
</evidence>
<comment type="function">
    <text evidence="1">Involved in the high-affinity zinc uptake transport system.</text>
</comment>
<keyword evidence="11 14" id="KW-0472">Membrane</keyword>
<dbReference type="PANTHER" id="PTHR30477">
    <property type="entry name" value="ABC-TRANSPORTER METAL-BINDING PROTEIN"/>
    <property type="match status" value="1"/>
</dbReference>
<keyword evidence="7" id="KW-0862">Zinc</keyword>
<evidence type="ECO:0000256" key="6">
    <source>
        <dbReference type="ARBA" id="ARBA00022692"/>
    </source>
</evidence>
<feature type="transmembrane region" description="Helical" evidence="14">
    <location>
        <begin position="135"/>
        <end position="153"/>
    </location>
</feature>
<evidence type="ECO:0000256" key="2">
    <source>
        <dbReference type="ARBA" id="ARBA00004651"/>
    </source>
</evidence>
<dbReference type="AlphaFoldDB" id="A0A0R2RZI6"/>
<comment type="subcellular location">
    <subcellularLocation>
        <location evidence="2 13">Cell membrane</location>
        <topology evidence="2 13">Multi-pass membrane protein</topology>
    </subcellularLocation>
</comment>
<keyword evidence="8" id="KW-0864">Zinc transport</keyword>
<comment type="caution">
    <text evidence="15">The sequence shown here is derived from an EMBL/GenBank/DDBJ whole genome shotgun (WGS) entry which is preliminary data.</text>
</comment>
<evidence type="ECO:0000256" key="8">
    <source>
        <dbReference type="ARBA" id="ARBA00022906"/>
    </source>
</evidence>
<feature type="transmembrane region" description="Helical" evidence="14">
    <location>
        <begin position="247"/>
        <end position="265"/>
    </location>
</feature>
<feature type="transmembrane region" description="Helical" evidence="14">
    <location>
        <begin position="221"/>
        <end position="241"/>
    </location>
</feature>
<reference evidence="15 16" key="1">
    <citation type="submission" date="2015-10" db="EMBL/GenBank/DDBJ databases">
        <title>Metagenome-Assembled Genomes uncover a global brackish microbiome.</title>
        <authorList>
            <person name="Hugerth L.W."/>
            <person name="Larsson J."/>
            <person name="Alneberg J."/>
            <person name="Lindh M.V."/>
            <person name="Legrand C."/>
            <person name="Pinhassi J."/>
            <person name="Andersson A.F."/>
        </authorList>
    </citation>
    <scope>NUCLEOTIDE SEQUENCE [LARGE SCALE GENOMIC DNA]</scope>
    <source>
        <strain evidence="15">BACL4 MAG-120507-bin80</strain>
    </source>
</reference>
<evidence type="ECO:0000256" key="9">
    <source>
        <dbReference type="ARBA" id="ARBA00022989"/>
    </source>
</evidence>
<dbReference type="GO" id="GO:0010043">
    <property type="term" value="P:response to zinc ion"/>
    <property type="evidence" value="ECO:0007669"/>
    <property type="project" value="TreeGrafter"/>
</dbReference>
<keyword evidence="5" id="KW-1003">Cell membrane</keyword>
<dbReference type="PANTHER" id="PTHR30477:SF23">
    <property type="entry name" value="HIGH-AFFINITY ZINC UPTAKE SYSTEM MEMBRANE PROTEIN ZNUB"/>
    <property type="match status" value="1"/>
</dbReference>
<evidence type="ECO:0000256" key="10">
    <source>
        <dbReference type="ARBA" id="ARBA00023065"/>
    </source>
</evidence>
<dbReference type="InterPro" id="IPR001626">
    <property type="entry name" value="ABC_TroCD"/>
</dbReference>
<evidence type="ECO:0000256" key="11">
    <source>
        <dbReference type="ARBA" id="ARBA00023136"/>
    </source>
</evidence>
<comment type="similarity">
    <text evidence="3 13">Belongs to the ABC-3 integral membrane protein family.</text>
</comment>
<dbReference type="Pfam" id="PF00950">
    <property type="entry name" value="ABC-3"/>
    <property type="match status" value="1"/>
</dbReference>
<feature type="transmembrane region" description="Helical" evidence="14">
    <location>
        <begin position="65"/>
        <end position="82"/>
    </location>
</feature>
<dbReference type="GO" id="GO:0055085">
    <property type="term" value="P:transmembrane transport"/>
    <property type="evidence" value="ECO:0007669"/>
    <property type="project" value="InterPro"/>
</dbReference>
<dbReference type="CDD" id="cd06550">
    <property type="entry name" value="TM_ABC_iron-siderophores_like"/>
    <property type="match status" value="1"/>
</dbReference>
<evidence type="ECO:0000313" key="16">
    <source>
        <dbReference type="Proteomes" id="UP000051934"/>
    </source>
</evidence>
<gene>
    <name evidence="15" type="ORF">ABR69_07535</name>
</gene>
<evidence type="ECO:0000256" key="1">
    <source>
        <dbReference type="ARBA" id="ARBA00002313"/>
    </source>
</evidence>
<organism evidence="15 16">
    <name type="scientific">OM182 bacterium BACL3 MAG-120507-bin80</name>
    <dbReference type="NCBI Taxonomy" id="1655577"/>
    <lineage>
        <taxon>Bacteria</taxon>
        <taxon>Pseudomonadati</taxon>
        <taxon>Pseudomonadota</taxon>
        <taxon>Gammaproteobacteria</taxon>
        <taxon>OMG group</taxon>
        <taxon>OM182 clade</taxon>
    </lineage>
</organism>
<evidence type="ECO:0000313" key="15">
    <source>
        <dbReference type="EMBL" id="KRO65834.1"/>
    </source>
</evidence>
<protein>
    <recommendedName>
        <fullName evidence="12">High-affinity zinc uptake system membrane protein ZnuB</fullName>
    </recommendedName>
</protein>
<evidence type="ECO:0000256" key="14">
    <source>
        <dbReference type="SAM" id="Phobius"/>
    </source>
</evidence>
<sequence>MSDFLGLLTTDFIVYALAAGLSLALVAGPLGSFIVWRRMSYFGDTLAHSALLGIAIGLLTNANPQLSIIVSCLFFAFILTVLDRSPKVSTDTLLGILAHSSLALGIVVLALADSVRVNLEAYLFGALLTISESDLVWIVVVALGVGGVLLRFWNEFVAITVHPDIAEIEGTRVDRFNILLVLLIALTIAVSMKIVGVLLITSLLVIPAAAARLLSATPEQMAVRASLIGCVAVVIGLFGAFVVDVPVGPSIVVCATAIFLVLTLARGGKL</sequence>
<dbReference type="Gene3D" id="1.10.3470.10">
    <property type="entry name" value="ABC transporter involved in vitamin B12 uptake, BtuC"/>
    <property type="match status" value="1"/>
</dbReference>
<proteinExistence type="inferred from homology"/>
<feature type="transmembrane region" description="Helical" evidence="14">
    <location>
        <begin position="12"/>
        <end position="34"/>
    </location>
</feature>
<dbReference type="SUPFAM" id="SSF81345">
    <property type="entry name" value="ABC transporter involved in vitamin B12 uptake, BtuC"/>
    <property type="match status" value="1"/>
</dbReference>
<evidence type="ECO:0000256" key="13">
    <source>
        <dbReference type="RuleBase" id="RU003943"/>
    </source>
</evidence>
<dbReference type="EMBL" id="LIBB01000747">
    <property type="protein sequence ID" value="KRO65834.1"/>
    <property type="molecule type" value="Genomic_DNA"/>
</dbReference>
<evidence type="ECO:0000256" key="5">
    <source>
        <dbReference type="ARBA" id="ARBA00022475"/>
    </source>
</evidence>
<dbReference type="InterPro" id="IPR037294">
    <property type="entry name" value="ABC_BtuC-like"/>
</dbReference>
<keyword evidence="10" id="KW-0406">Ion transport</keyword>
<accession>A0A0R2RZI6</accession>